<proteinExistence type="predicted"/>
<accession>A0ABV0P7V3</accession>
<evidence type="ECO:0000313" key="1">
    <source>
        <dbReference type="EMBL" id="MEQ2179527.1"/>
    </source>
</evidence>
<keyword evidence="2" id="KW-1185">Reference proteome</keyword>
<dbReference type="EMBL" id="JAHRIO010063103">
    <property type="protein sequence ID" value="MEQ2179527.1"/>
    <property type="molecule type" value="Genomic_DNA"/>
</dbReference>
<reference evidence="1 2" key="1">
    <citation type="submission" date="2021-06" db="EMBL/GenBank/DDBJ databases">
        <authorList>
            <person name="Palmer J.M."/>
        </authorList>
    </citation>
    <scope>NUCLEOTIDE SEQUENCE [LARGE SCALE GENOMIC DNA]</scope>
    <source>
        <strain evidence="1 2">GA_2019</strain>
        <tissue evidence="1">Muscle</tissue>
    </source>
</reference>
<comment type="caution">
    <text evidence="1">The sequence shown here is derived from an EMBL/GenBank/DDBJ whole genome shotgun (WGS) entry which is preliminary data.</text>
</comment>
<organism evidence="1 2">
    <name type="scientific">Goodea atripinnis</name>
    <dbReference type="NCBI Taxonomy" id="208336"/>
    <lineage>
        <taxon>Eukaryota</taxon>
        <taxon>Metazoa</taxon>
        <taxon>Chordata</taxon>
        <taxon>Craniata</taxon>
        <taxon>Vertebrata</taxon>
        <taxon>Euteleostomi</taxon>
        <taxon>Actinopterygii</taxon>
        <taxon>Neopterygii</taxon>
        <taxon>Teleostei</taxon>
        <taxon>Neoteleostei</taxon>
        <taxon>Acanthomorphata</taxon>
        <taxon>Ovalentaria</taxon>
        <taxon>Atherinomorphae</taxon>
        <taxon>Cyprinodontiformes</taxon>
        <taxon>Goodeidae</taxon>
        <taxon>Goodea</taxon>
    </lineage>
</organism>
<dbReference type="Proteomes" id="UP001476798">
    <property type="component" value="Unassembled WGS sequence"/>
</dbReference>
<name>A0ABV0P7V3_9TELE</name>
<sequence>MKESKLQLVSNLNKTQLCNEIFIGIVESVSHGSTVFSNVLKIKGNHATVGPNVFILETPDQCKFLGLTTGKTYFFNYVDVFTDFNHESVLQSLHFILSKCSY</sequence>
<gene>
    <name evidence="1" type="ORF">GOODEAATRI_025956</name>
</gene>
<protein>
    <submittedName>
        <fullName evidence="1">Uncharacterized protein</fullName>
    </submittedName>
</protein>
<evidence type="ECO:0000313" key="2">
    <source>
        <dbReference type="Proteomes" id="UP001476798"/>
    </source>
</evidence>